<dbReference type="OrthoDB" id="242546at2"/>
<evidence type="ECO:0000313" key="4">
    <source>
        <dbReference type="EMBL" id="SDZ23387.1"/>
    </source>
</evidence>
<accession>A0A1H3RCJ4</accession>
<dbReference type="GO" id="GO:0007165">
    <property type="term" value="P:signal transduction"/>
    <property type="evidence" value="ECO:0007669"/>
    <property type="project" value="UniProtKB-KW"/>
</dbReference>
<dbReference type="STRING" id="1503961.SAMN05421736_10843"/>
<keyword evidence="1 2" id="KW-0807">Transducer</keyword>
<dbReference type="Pfam" id="PF13407">
    <property type="entry name" value="Peripla_BP_4"/>
    <property type="match status" value="1"/>
</dbReference>
<evidence type="ECO:0000259" key="3">
    <source>
        <dbReference type="PROSITE" id="PS50111"/>
    </source>
</evidence>
<dbReference type="EMBL" id="FNPI01000008">
    <property type="protein sequence ID" value="SDZ23387.1"/>
    <property type="molecule type" value="Genomic_DNA"/>
</dbReference>
<dbReference type="CDD" id="cd01536">
    <property type="entry name" value="PBP1_ABC_sugar_binding-like"/>
    <property type="match status" value="1"/>
</dbReference>
<dbReference type="PANTHER" id="PTHR32089">
    <property type="entry name" value="METHYL-ACCEPTING CHEMOTAXIS PROTEIN MCPB"/>
    <property type="match status" value="1"/>
</dbReference>
<dbReference type="Pfam" id="PF00015">
    <property type="entry name" value="MCPsignal"/>
    <property type="match status" value="1"/>
</dbReference>
<dbReference type="PROSITE" id="PS50111">
    <property type="entry name" value="CHEMOTAXIS_TRANSDUC_2"/>
    <property type="match status" value="1"/>
</dbReference>
<dbReference type="Gene3D" id="1.10.287.950">
    <property type="entry name" value="Methyl-accepting chemotaxis protein"/>
    <property type="match status" value="1"/>
</dbReference>
<dbReference type="Gene3D" id="3.40.50.2300">
    <property type="match status" value="2"/>
</dbReference>
<evidence type="ECO:0000313" key="5">
    <source>
        <dbReference type="Proteomes" id="UP000198935"/>
    </source>
</evidence>
<sequence length="656" mass="72804">MKKRIGFFANSKSAVISEEEQQRIDSILQWDFRDESIPGLPQNMSDPGIEKIYANLKAYFMNFYQQFDDVKRVSGQLQGVVEDIVDTSANVKQAAELIADGTTRQAMDVDQCMKLTDAFAMNMDRMDKKSKDMIELANKMDTTNQQGKTAIGELSVNQEKNRQVIREITSEIYGLLGKTKQISEVTGVLYSIAEQTNLLALNASIEAARAGEAGKGFAVVATEVRKLSEESRHASKNINETIVTIIEELNVLREVIDNSQVIFKNQSKSVDAVVDAFEGINQYIETFISEQKKFNKEVEEIAGEKDELVRTISSISSVIQQSAATTEEVASLAISQDSTTEILNKMSAALAEKVTTIERDVGKIKLQTTSAAKKKVGVIFDLDDPFWESTQRETLKTAKAFNVEVEFYAPPSRNTGPRDMADKLDQVIRERWDGLIISPIDDRKIVEKLKTLNNIGTKIVFINSKVDGVKYESLIETNGIKAGEAAAVVVKKLLNNTGEVIVGLWSDAHIPSIENRARGFITELQRNSSIHVHEVRIKSDPSIKEAEAVIAGMLQQYPETKLVFATDVNWGLLYAGYAEKHRADIKIVTIDFTKDVKAAIHKGIIAGAVAQRAFSWGSLALGMLDDAWHGKQVKKYIDTGTFEVNQANIGIYEGRV</sequence>
<dbReference type="SMART" id="SM00283">
    <property type="entry name" value="MA"/>
    <property type="match status" value="1"/>
</dbReference>
<gene>
    <name evidence="4" type="ORF">SAMN05421736_10843</name>
</gene>
<organism evidence="4 5">
    <name type="scientific">Evansella caseinilytica</name>
    <dbReference type="NCBI Taxonomy" id="1503961"/>
    <lineage>
        <taxon>Bacteria</taxon>
        <taxon>Bacillati</taxon>
        <taxon>Bacillota</taxon>
        <taxon>Bacilli</taxon>
        <taxon>Bacillales</taxon>
        <taxon>Bacillaceae</taxon>
        <taxon>Evansella</taxon>
    </lineage>
</organism>
<dbReference type="InterPro" id="IPR025997">
    <property type="entry name" value="SBP_2_dom"/>
</dbReference>
<reference evidence="5" key="1">
    <citation type="submission" date="2016-10" db="EMBL/GenBank/DDBJ databases">
        <authorList>
            <person name="Varghese N."/>
            <person name="Submissions S."/>
        </authorList>
    </citation>
    <scope>NUCLEOTIDE SEQUENCE [LARGE SCALE GENOMIC DNA]</scope>
    <source>
        <strain evidence="5">SP</strain>
    </source>
</reference>
<protein>
    <submittedName>
        <fullName evidence="4">Substrate-binding protein domain-containing protein</fullName>
    </submittedName>
</protein>
<name>A0A1H3RCJ4_9BACI</name>
<dbReference type="SUPFAM" id="SSF53822">
    <property type="entry name" value="Periplasmic binding protein-like I"/>
    <property type="match status" value="1"/>
</dbReference>
<dbReference type="Proteomes" id="UP000198935">
    <property type="component" value="Unassembled WGS sequence"/>
</dbReference>
<dbReference type="InterPro" id="IPR004089">
    <property type="entry name" value="MCPsignal_dom"/>
</dbReference>
<evidence type="ECO:0000256" key="1">
    <source>
        <dbReference type="ARBA" id="ARBA00023224"/>
    </source>
</evidence>
<keyword evidence="5" id="KW-1185">Reference proteome</keyword>
<feature type="domain" description="Methyl-accepting transducer" evidence="3">
    <location>
        <begin position="80"/>
        <end position="316"/>
    </location>
</feature>
<dbReference type="GO" id="GO:0016020">
    <property type="term" value="C:membrane"/>
    <property type="evidence" value="ECO:0007669"/>
    <property type="project" value="InterPro"/>
</dbReference>
<proteinExistence type="predicted"/>
<evidence type="ECO:0000256" key="2">
    <source>
        <dbReference type="PROSITE-ProRule" id="PRU00284"/>
    </source>
</evidence>
<dbReference type="InterPro" id="IPR028082">
    <property type="entry name" value="Peripla_BP_I"/>
</dbReference>
<dbReference type="SUPFAM" id="SSF58104">
    <property type="entry name" value="Methyl-accepting chemotaxis protein (MCP) signaling domain"/>
    <property type="match status" value="1"/>
</dbReference>
<dbReference type="PANTHER" id="PTHR32089:SF112">
    <property type="entry name" value="LYSOZYME-LIKE PROTEIN-RELATED"/>
    <property type="match status" value="1"/>
</dbReference>
<dbReference type="AlphaFoldDB" id="A0A1H3RCJ4"/>